<accession>A0A1G2TQS1</accession>
<evidence type="ECO:0000256" key="1">
    <source>
        <dbReference type="SAM" id="Phobius"/>
    </source>
</evidence>
<sequence length="79" mass="8717">METLIQIVGWVGTFLIVLAYFLVSYKKVDGSSKIYQAMNLLGAISVGVNVFHQQAWPAVALQVVWGIIAIVALIRKQKV</sequence>
<feature type="domain" description="CBU-0592-like" evidence="2">
    <location>
        <begin position="6"/>
        <end position="75"/>
    </location>
</feature>
<dbReference type="AlphaFoldDB" id="A0A1G2TQS1"/>
<keyword evidence="1" id="KW-0812">Transmembrane</keyword>
<evidence type="ECO:0000313" key="3">
    <source>
        <dbReference type="EMBL" id="OHA99654.1"/>
    </source>
</evidence>
<reference evidence="3 4" key="1">
    <citation type="journal article" date="2016" name="Nat. Commun.">
        <title>Thousands of microbial genomes shed light on interconnected biogeochemical processes in an aquifer system.</title>
        <authorList>
            <person name="Anantharaman K."/>
            <person name="Brown C.T."/>
            <person name="Hug L.A."/>
            <person name="Sharon I."/>
            <person name="Castelle C.J."/>
            <person name="Probst A.J."/>
            <person name="Thomas B.C."/>
            <person name="Singh A."/>
            <person name="Wilkins M.J."/>
            <person name="Karaoz U."/>
            <person name="Brodie E.L."/>
            <person name="Williams K.H."/>
            <person name="Hubbard S.S."/>
            <person name="Banfield J.F."/>
        </authorList>
    </citation>
    <scope>NUCLEOTIDE SEQUENCE [LARGE SCALE GENOMIC DNA]</scope>
</reference>
<dbReference type="NCBIfam" id="NF047864">
    <property type="entry name" value="CBU_0592_membra"/>
    <property type="match status" value="1"/>
</dbReference>
<evidence type="ECO:0000259" key="2">
    <source>
        <dbReference type="Pfam" id="PF26604"/>
    </source>
</evidence>
<dbReference type="InterPro" id="IPR058058">
    <property type="entry name" value="CBU_0592-like"/>
</dbReference>
<evidence type="ECO:0000313" key="4">
    <source>
        <dbReference type="Proteomes" id="UP000178530"/>
    </source>
</evidence>
<feature type="transmembrane region" description="Helical" evidence="1">
    <location>
        <begin position="6"/>
        <end position="23"/>
    </location>
</feature>
<dbReference type="EMBL" id="MHVU01000003">
    <property type="protein sequence ID" value="OHA99654.1"/>
    <property type="molecule type" value="Genomic_DNA"/>
</dbReference>
<protein>
    <recommendedName>
        <fullName evidence="2">CBU-0592-like domain-containing protein</fullName>
    </recommendedName>
</protein>
<organism evidence="3 4">
    <name type="scientific">Candidatus Zambryskibacteria bacterium RIFCSPHIGHO2_12_FULL_38_37</name>
    <dbReference type="NCBI Taxonomy" id="1802751"/>
    <lineage>
        <taxon>Bacteria</taxon>
        <taxon>Candidatus Zambryskiibacteriota</taxon>
    </lineage>
</organism>
<dbReference type="Pfam" id="PF26604">
    <property type="entry name" value="CBU_0592"/>
    <property type="match status" value="1"/>
</dbReference>
<keyword evidence="1" id="KW-0472">Membrane</keyword>
<proteinExistence type="predicted"/>
<comment type="caution">
    <text evidence="3">The sequence shown here is derived from an EMBL/GenBank/DDBJ whole genome shotgun (WGS) entry which is preliminary data.</text>
</comment>
<gene>
    <name evidence="3" type="ORF">A3E32_02885</name>
</gene>
<keyword evidence="1" id="KW-1133">Transmembrane helix</keyword>
<name>A0A1G2TQS1_9BACT</name>
<feature type="transmembrane region" description="Helical" evidence="1">
    <location>
        <begin position="58"/>
        <end position="74"/>
    </location>
</feature>
<dbReference type="Proteomes" id="UP000178530">
    <property type="component" value="Unassembled WGS sequence"/>
</dbReference>